<dbReference type="RefSeq" id="WP_145274070.1">
    <property type="nucleotide sequence ID" value="NZ_CP036272.1"/>
</dbReference>
<feature type="transmembrane region" description="Helical" evidence="6">
    <location>
        <begin position="337"/>
        <end position="354"/>
    </location>
</feature>
<evidence type="ECO:0000256" key="1">
    <source>
        <dbReference type="ARBA" id="ARBA00004141"/>
    </source>
</evidence>
<keyword evidence="4 6" id="KW-0472">Membrane</keyword>
<comment type="subcellular location">
    <subcellularLocation>
        <location evidence="1">Membrane</location>
        <topology evidence="1">Multi-pass membrane protein</topology>
    </subcellularLocation>
</comment>
<sequence length="851" mass="93750">MSLTTKQDVDPVAGLDRPSRSVELPSPPRGDVYQQWSNDQEVGWQRWSERLSWGATALIGLLPALVALDFGGVLAWTQHVTALVVSLCCAIALLAIWLGNSKTWAAKLPRRSYAVCGLISSFALLGFVQTIPLDADWVHVLSPAGHAVQMNWAAEAMAAGSEHLQQPEPVIEAMGDSSRITASIAPVAGQHVTACLMVLALLALTVPLLLAKRERFVFAWLGLALGGATIACIGLLRMLVPEMGFFSFLQGGEGAPFGTFLNRNNAALGMLLGLACSAGILRWQTLKIRAEWASEEVDLPRTFEVSDLSYLLNPVTLIAVGGCLASLLGLLFCGSRAGILCGVISVVVFTLLCKGTFLRRYWKTVAVSIFVTSFVLITQPRVNQAETPTESIWQQRWESLTNDDRYLHWPDGFRAAMHYFPFGSGLGSYGYAYLPFQRSSPWRWCVHADNLWLEVLCEAGLVGALGIACLFGLLLFSAIRLSRSSYLFDQGMSVTAVILIPIMAISQALDFGLLVPSNALAFTIILSALVGRAFLAGLIETMDRNTEQRGRAFGASQATIDRAKGGWDWGQRTSSRVKTVPLGIACAALLLTLPALLQLGRDSRAMTETRLLRQQLAAGDYSLDWLVERERGLSELAANHPHPELLTELVALQFQLGRFQELESMDFAQRPDVQRRQLLFATRPVNRRLCWRISQEHLRETVSDANRSLVMLRAPDPYSQAAESYRRALRSNQQLLRYRPLSVDARRWMVALEFAHQSPGHTTLALWQSARLHCNSPETLFHIGLTAARHSDSLVATSCWSRVSMLKPSMIRRVEEEAKRHRISLTDTDSQPLKQAKRPASSPTAAANGLL</sequence>
<evidence type="ECO:0000313" key="9">
    <source>
        <dbReference type="Proteomes" id="UP000315003"/>
    </source>
</evidence>
<evidence type="ECO:0000256" key="6">
    <source>
        <dbReference type="SAM" id="Phobius"/>
    </source>
</evidence>
<evidence type="ECO:0000256" key="2">
    <source>
        <dbReference type="ARBA" id="ARBA00022692"/>
    </source>
</evidence>
<dbReference type="Proteomes" id="UP000315003">
    <property type="component" value="Chromosome"/>
</dbReference>
<dbReference type="InterPro" id="IPR007016">
    <property type="entry name" value="O-antigen_ligase-rel_domated"/>
</dbReference>
<feature type="region of interest" description="Disordered" evidence="5">
    <location>
        <begin position="817"/>
        <end position="851"/>
    </location>
</feature>
<dbReference type="EMBL" id="CP036272">
    <property type="protein sequence ID" value="QDT60817.1"/>
    <property type="molecule type" value="Genomic_DNA"/>
</dbReference>
<dbReference type="PANTHER" id="PTHR37422:SF23">
    <property type="entry name" value="TEICHURONIC ACID BIOSYNTHESIS PROTEIN TUAE"/>
    <property type="match status" value="1"/>
</dbReference>
<organism evidence="8 9">
    <name type="scientific">Stieleria bergensis</name>
    <dbReference type="NCBI Taxonomy" id="2528025"/>
    <lineage>
        <taxon>Bacteria</taxon>
        <taxon>Pseudomonadati</taxon>
        <taxon>Planctomycetota</taxon>
        <taxon>Planctomycetia</taxon>
        <taxon>Pirellulales</taxon>
        <taxon>Pirellulaceae</taxon>
        <taxon>Stieleria</taxon>
    </lineage>
</organism>
<gene>
    <name evidence="8" type="ORF">SV7mr_33440</name>
</gene>
<keyword evidence="8" id="KW-0436">Ligase</keyword>
<proteinExistence type="predicted"/>
<feature type="transmembrane region" description="Helical" evidence="6">
    <location>
        <begin position="579"/>
        <end position="597"/>
    </location>
</feature>
<feature type="transmembrane region" description="Helical" evidence="6">
    <location>
        <begin position="53"/>
        <end position="76"/>
    </location>
</feature>
<feature type="region of interest" description="Disordered" evidence="5">
    <location>
        <begin position="1"/>
        <end position="28"/>
    </location>
</feature>
<evidence type="ECO:0000256" key="5">
    <source>
        <dbReference type="SAM" id="MobiDB-lite"/>
    </source>
</evidence>
<feature type="transmembrane region" description="Helical" evidence="6">
    <location>
        <begin position="459"/>
        <end position="479"/>
    </location>
</feature>
<evidence type="ECO:0000259" key="7">
    <source>
        <dbReference type="Pfam" id="PF04932"/>
    </source>
</evidence>
<feature type="transmembrane region" description="Helical" evidence="6">
    <location>
        <begin position="191"/>
        <end position="210"/>
    </location>
</feature>
<feature type="transmembrane region" description="Helical" evidence="6">
    <location>
        <begin position="310"/>
        <end position="331"/>
    </location>
</feature>
<keyword evidence="9" id="KW-1185">Reference proteome</keyword>
<keyword evidence="3 6" id="KW-1133">Transmembrane helix</keyword>
<protein>
    <submittedName>
        <fullName evidence="8">O-Antigen ligase</fullName>
    </submittedName>
</protein>
<evidence type="ECO:0000256" key="4">
    <source>
        <dbReference type="ARBA" id="ARBA00023136"/>
    </source>
</evidence>
<feature type="transmembrane region" description="Helical" evidence="6">
    <location>
        <begin position="266"/>
        <end position="283"/>
    </location>
</feature>
<dbReference type="AlphaFoldDB" id="A0A517SXE1"/>
<feature type="transmembrane region" description="Helical" evidence="6">
    <location>
        <begin position="82"/>
        <end position="100"/>
    </location>
</feature>
<dbReference type="GO" id="GO:0016874">
    <property type="term" value="F:ligase activity"/>
    <property type="evidence" value="ECO:0007669"/>
    <property type="project" value="UniProtKB-KW"/>
</dbReference>
<feature type="transmembrane region" description="Helical" evidence="6">
    <location>
        <begin position="519"/>
        <end position="539"/>
    </location>
</feature>
<name>A0A517SXE1_9BACT</name>
<feature type="transmembrane region" description="Helical" evidence="6">
    <location>
        <begin position="112"/>
        <end position="131"/>
    </location>
</feature>
<accession>A0A517SXE1</accession>
<dbReference type="GO" id="GO:0016020">
    <property type="term" value="C:membrane"/>
    <property type="evidence" value="ECO:0007669"/>
    <property type="project" value="UniProtKB-SubCell"/>
</dbReference>
<evidence type="ECO:0000256" key="3">
    <source>
        <dbReference type="ARBA" id="ARBA00022989"/>
    </source>
</evidence>
<dbReference type="PANTHER" id="PTHR37422">
    <property type="entry name" value="TEICHURONIC ACID BIOSYNTHESIS PROTEIN TUAE"/>
    <property type="match status" value="1"/>
</dbReference>
<feature type="domain" description="O-antigen ligase-related" evidence="7">
    <location>
        <begin position="323"/>
        <end position="467"/>
    </location>
</feature>
<reference evidence="8 9" key="1">
    <citation type="submission" date="2019-02" db="EMBL/GenBank/DDBJ databases">
        <title>Deep-cultivation of Planctomycetes and their phenomic and genomic characterization uncovers novel biology.</title>
        <authorList>
            <person name="Wiegand S."/>
            <person name="Jogler M."/>
            <person name="Boedeker C."/>
            <person name="Pinto D."/>
            <person name="Vollmers J."/>
            <person name="Rivas-Marin E."/>
            <person name="Kohn T."/>
            <person name="Peeters S.H."/>
            <person name="Heuer A."/>
            <person name="Rast P."/>
            <person name="Oberbeckmann S."/>
            <person name="Bunk B."/>
            <person name="Jeske O."/>
            <person name="Meyerdierks A."/>
            <person name="Storesund J.E."/>
            <person name="Kallscheuer N."/>
            <person name="Luecker S."/>
            <person name="Lage O.M."/>
            <person name="Pohl T."/>
            <person name="Merkel B.J."/>
            <person name="Hornburger P."/>
            <person name="Mueller R.-W."/>
            <person name="Bruemmer F."/>
            <person name="Labrenz M."/>
            <person name="Spormann A.M."/>
            <person name="Op den Camp H."/>
            <person name="Overmann J."/>
            <person name="Amann R."/>
            <person name="Jetten M.S.M."/>
            <person name="Mascher T."/>
            <person name="Medema M.H."/>
            <person name="Devos D.P."/>
            <person name="Kaster A.-K."/>
            <person name="Ovreas L."/>
            <person name="Rohde M."/>
            <person name="Galperin M.Y."/>
            <person name="Jogler C."/>
        </authorList>
    </citation>
    <scope>NUCLEOTIDE SEQUENCE [LARGE SCALE GENOMIC DNA]</scope>
    <source>
        <strain evidence="8 9">SV_7m_r</strain>
    </source>
</reference>
<feature type="transmembrane region" description="Helical" evidence="6">
    <location>
        <begin position="491"/>
        <end position="513"/>
    </location>
</feature>
<evidence type="ECO:0000313" key="8">
    <source>
        <dbReference type="EMBL" id="QDT60817.1"/>
    </source>
</evidence>
<dbReference type="Pfam" id="PF04932">
    <property type="entry name" value="Wzy_C"/>
    <property type="match status" value="1"/>
</dbReference>
<feature type="transmembrane region" description="Helical" evidence="6">
    <location>
        <begin position="217"/>
        <end position="240"/>
    </location>
</feature>
<keyword evidence="2 6" id="KW-0812">Transmembrane</keyword>
<dbReference type="InterPro" id="IPR051533">
    <property type="entry name" value="WaaL-like"/>
</dbReference>
<dbReference type="OrthoDB" id="260459at2"/>